<dbReference type="InterPro" id="IPR001841">
    <property type="entry name" value="Znf_RING"/>
</dbReference>
<dbReference type="InterPro" id="IPR017907">
    <property type="entry name" value="Znf_RING_CS"/>
</dbReference>
<reference evidence="7 8" key="1">
    <citation type="submission" date="2024-03" db="EMBL/GenBank/DDBJ databases">
        <title>The Acrasis kona genome and developmental transcriptomes reveal deep origins of eukaryotic multicellular pathways.</title>
        <authorList>
            <person name="Sheikh S."/>
            <person name="Fu C.-J."/>
            <person name="Brown M.W."/>
            <person name="Baldauf S.L."/>
        </authorList>
    </citation>
    <scope>NUCLEOTIDE SEQUENCE [LARGE SCALE GENOMIC DNA]</scope>
    <source>
        <strain evidence="7 8">ATCC MYA-3509</strain>
    </source>
</reference>
<proteinExistence type="predicted"/>
<dbReference type="PROSITE" id="PS00518">
    <property type="entry name" value="ZF_RING_1"/>
    <property type="match status" value="1"/>
</dbReference>
<evidence type="ECO:0000313" key="6">
    <source>
        <dbReference type="EMBL" id="KAL0487996.1"/>
    </source>
</evidence>
<keyword evidence="3" id="KW-0862">Zinc</keyword>
<dbReference type="SUPFAM" id="SSF57850">
    <property type="entry name" value="RING/U-box"/>
    <property type="match status" value="1"/>
</dbReference>
<protein>
    <submittedName>
        <fullName evidence="7">E3 ubiquitin-protein ligase</fullName>
    </submittedName>
</protein>
<dbReference type="PROSITE" id="PS50089">
    <property type="entry name" value="ZF_RING_2"/>
    <property type="match status" value="1"/>
</dbReference>
<keyword evidence="1" id="KW-0479">Metal-binding</keyword>
<keyword evidence="2 4" id="KW-0863">Zinc-finger</keyword>
<keyword evidence="8" id="KW-1185">Reference proteome</keyword>
<dbReference type="EMBL" id="JAOPGA020001391">
    <property type="protein sequence ID" value="KAL0487996.1"/>
    <property type="molecule type" value="Genomic_DNA"/>
</dbReference>
<dbReference type="Pfam" id="PF15965">
    <property type="entry name" value="zf-TRAF_2"/>
    <property type="match status" value="1"/>
</dbReference>
<organism evidence="7 8">
    <name type="scientific">Acrasis kona</name>
    <dbReference type="NCBI Taxonomy" id="1008807"/>
    <lineage>
        <taxon>Eukaryota</taxon>
        <taxon>Discoba</taxon>
        <taxon>Heterolobosea</taxon>
        <taxon>Tetramitia</taxon>
        <taxon>Eutetramitia</taxon>
        <taxon>Acrasidae</taxon>
        <taxon>Acrasis</taxon>
    </lineage>
</organism>
<evidence type="ECO:0000256" key="1">
    <source>
        <dbReference type="ARBA" id="ARBA00022723"/>
    </source>
</evidence>
<evidence type="ECO:0000256" key="3">
    <source>
        <dbReference type="ARBA" id="ARBA00022833"/>
    </source>
</evidence>
<dbReference type="EMBL" id="JAOPGA020001566">
    <property type="protein sequence ID" value="KAL0489534.1"/>
    <property type="molecule type" value="Genomic_DNA"/>
</dbReference>
<dbReference type="Pfam" id="PF13923">
    <property type="entry name" value="zf-C3HC4_2"/>
    <property type="match status" value="1"/>
</dbReference>
<name>A0AAW2ZJF9_9EUKA</name>
<dbReference type="PANTHER" id="PTHR46016">
    <property type="entry name" value="ZINC FINGER, RING/FYVE/PHD-TYPE"/>
    <property type="match status" value="1"/>
</dbReference>
<dbReference type="Gene3D" id="3.30.40.10">
    <property type="entry name" value="Zinc/RING finger domain, C3HC4 (zinc finger)"/>
    <property type="match status" value="1"/>
</dbReference>
<gene>
    <name evidence="6" type="ORF">AKO1_008869</name>
    <name evidence="7" type="ORF">AKO1_010469</name>
</gene>
<evidence type="ECO:0000256" key="2">
    <source>
        <dbReference type="ARBA" id="ARBA00022771"/>
    </source>
</evidence>
<feature type="domain" description="RING-type" evidence="5">
    <location>
        <begin position="16"/>
        <end position="55"/>
    </location>
</feature>
<dbReference type="GO" id="GO:0000209">
    <property type="term" value="P:protein polyubiquitination"/>
    <property type="evidence" value="ECO:0007669"/>
    <property type="project" value="TreeGrafter"/>
</dbReference>
<accession>A0AAW2ZJF9</accession>
<evidence type="ECO:0000256" key="4">
    <source>
        <dbReference type="PROSITE-ProRule" id="PRU00175"/>
    </source>
</evidence>
<evidence type="ECO:0000313" key="7">
    <source>
        <dbReference type="EMBL" id="KAL0489534.1"/>
    </source>
</evidence>
<dbReference type="Proteomes" id="UP001431209">
    <property type="component" value="Unassembled WGS sequence"/>
</dbReference>
<dbReference type="PANTHER" id="PTHR46016:SF1">
    <property type="entry name" value="RING-TYPE DOMAIN-CONTAINING PROTEIN"/>
    <property type="match status" value="1"/>
</dbReference>
<dbReference type="GO" id="GO:0006511">
    <property type="term" value="P:ubiquitin-dependent protein catabolic process"/>
    <property type="evidence" value="ECO:0007669"/>
    <property type="project" value="TreeGrafter"/>
</dbReference>
<comment type="caution">
    <text evidence="7">The sequence shown here is derived from an EMBL/GenBank/DDBJ whole genome shotgun (WGS) entry which is preliminary data.</text>
</comment>
<evidence type="ECO:0000259" key="5">
    <source>
        <dbReference type="PROSITE" id="PS50089"/>
    </source>
</evidence>
<evidence type="ECO:0000313" key="8">
    <source>
        <dbReference type="Proteomes" id="UP001431209"/>
    </source>
</evidence>
<dbReference type="SMART" id="SM00184">
    <property type="entry name" value="RING"/>
    <property type="match status" value="1"/>
</dbReference>
<dbReference type="InterPro" id="IPR001293">
    <property type="entry name" value="Znf_TRAF"/>
</dbReference>
<sequence>MSFTYCEDGFYEECICAVCHDVLDNPVFIDACDHVFCKLCIQQCMSHEKTCPVCRTSIDNRNVREASRMITNILDKLMVSCNDCGEKMRRNKFEAHTQECRYVCPLGCGDTLSLSTHAQHNMICSKAVIHCPAHEVGCPYVSERNIMVHHIEICAFHQLRGLITDCKTCIKHLMNRNEALEQKIELLTGEAEQQNHFPSVPQAPMHVYPSEYDEDSSGCVIL</sequence>
<dbReference type="GO" id="GO:0061630">
    <property type="term" value="F:ubiquitin protein ligase activity"/>
    <property type="evidence" value="ECO:0007669"/>
    <property type="project" value="TreeGrafter"/>
</dbReference>
<dbReference type="SUPFAM" id="SSF49599">
    <property type="entry name" value="TRAF domain-like"/>
    <property type="match status" value="1"/>
</dbReference>
<dbReference type="AlphaFoldDB" id="A0AAW2ZJF9"/>
<dbReference type="InterPro" id="IPR013083">
    <property type="entry name" value="Znf_RING/FYVE/PHD"/>
</dbReference>
<dbReference type="InterPro" id="IPR051438">
    <property type="entry name" value="RNF_E3_ubiq-protein_ligase"/>
</dbReference>
<dbReference type="GO" id="GO:0008270">
    <property type="term" value="F:zinc ion binding"/>
    <property type="evidence" value="ECO:0007669"/>
    <property type="project" value="UniProtKB-KW"/>
</dbReference>